<keyword evidence="1" id="KW-0472">Membrane</keyword>
<organism evidence="2">
    <name type="scientific">Anguilla anguilla</name>
    <name type="common">European freshwater eel</name>
    <name type="synonym">Muraena anguilla</name>
    <dbReference type="NCBI Taxonomy" id="7936"/>
    <lineage>
        <taxon>Eukaryota</taxon>
        <taxon>Metazoa</taxon>
        <taxon>Chordata</taxon>
        <taxon>Craniata</taxon>
        <taxon>Vertebrata</taxon>
        <taxon>Euteleostomi</taxon>
        <taxon>Actinopterygii</taxon>
        <taxon>Neopterygii</taxon>
        <taxon>Teleostei</taxon>
        <taxon>Anguilliformes</taxon>
        <taxon>Anguillidae</taxon>
        <taxon>Anguilla</taxon>
    </lineage>
</organism>
<keyword evidence="1" id="KW-1133">Transmembrane helix</keyword>
<accession>A0A0E9R2G8</accession>
<reference evidence="2" key="2">
    <citation type="journal article" date="2015" name="Fish Shellfish Immunol.">
        <title>Early steps in the European eel (Anguilla anguilla)-Vibrio vulnificus interaction in the gills: Role of the RtxA13 toxin.</title>
        <authorList>
            <person name="Callol A."/>
            <person name="Pajuelo D."/>
            <person name="Ebbesson L."/>
            <person name="Teles M."/>
            <person name="MacKenzie S."/>
            <person name="Amaro C."/>
        </authorList>
    </citation>
    <scope>NUCLEOTIDE SEQUENCE</scope>
</reference>
<protein>
    <submittedName>
        <fullName evidence="2">Uncharacterized protein</fullName>
    </submittedName>
</protein>
<evidence type="ECO:0000256" key="1">
    <source>
        <dbReference type="SAM" id="Phobius"/>
    </source>
</evidence>
<keyword evidence="1" id="KW-0812">Transmembrane</keyword>
<sequence>MFILSCDLSIRVYFTTCFFLFNLSLLFCFIDLLMHGCLRVEQKCCT</sequence>
<evidence type="ECO:0000313" key="2">
    <source>
        <dbReference type="EMBL" id="JAH22538.1"/>
    </source>
</evidence>
<reference evidence="2" key="1">
    <citation type="submission" date="2014-11" db="EMBL/GenBank/DDBJ databases">
        <authorList>
            <person name="Amaro Gonzalez C."/>
        </authorList>
    </citation>
    <scope>NUCLEOTIDE SEQUENCE</scope>
</reference>
<feature type="transmembrane region" description="Helical" evidence="1">
    <location>
        <begin position="12"/>
        <end position="33"/>
    </location>
</feature>
<dbReference type="EMBL" id="GBXM01086039">
    <property type="protein sequence ID" value="JAH22538.1"/>
    <property type="molecule type" value="Transcribed_RNA"/>
</dbReference>
<dbReference type="AlphaFoldDB" id="A0A0E9R2G8"/>
<name>A0A0E9R2G8_ANGAN</name>
<proteinExistence type="predicted"/>